<keyword evidence="7" id="KW-0378">Hydrolase</keyword>
<evidence type="ECO:0000256" key="1">
    <source>
        <dbReference type="ARBA" id="ARBA00000077"/>
    </source>
</evidence>
<dbReference type="PROSITE" id="PS50879">
    <property type="entry name" value="RNASE_H_1"/>
    <property type="match status" value="1"/>
</dbReference>
<reference evidence="9 10" key="1">
    <citation type="submission" date="2019-06" db="EMBL/GenBank/DDBJ databases">
        <title>Genome Sequence of the Brown Rot Fungal Pathogen Monilinia laxa.</title>
        <authorList>
            <person name="De Miccolis Angelini R.M."/>
            <person name="Landi L."/>
            <person name="Abate D."/>
            <person name="Pollastro S."/>
            <person name="Romanazzi G."/>
            <person name="Faretra F."/>
        </authorList>
    </citation>
    <scope>NUCLEOTIDE SEQUENCE [LARGE SCALE GENOMIC DNA]</scope>
    <source>
        <strain evidence="9 10">Mlax316</strain>
    </source>
</reference>
<dbReference type="PANTHER" id="PTHR10642:SF26">
    <property type="entry name" value="RIBONUCLEASE H1"/>
    <property type="match status" value="1"/>
</dbReference>
<dbReference type="GO" id="GO:0004523">
    <property type="term" value="F:RNA-DNA hybrid ribonuclease activity"/>
    <property type="evidence" value="ECO:0007669"/>
    <property type="project" value="UniProtKB-EC"/>
</dbReference>
<evidence type="ECO:0000256" key="6">
    <source>
        <dbReference type="ARBA" id="ARBA00022759"/>
    </source>
</evidence>
<keyword evidence="5" id="KW-0479">Metal-binding</keyword>
<evidence type="ECO:0000313" key="9">
    <source>
        <dbReference type="EMBL" id="KAB8301206.1"/>
    </source>
</evidence>
<dbReference type="SUPFAM" id="SSF53098">
    <property type="entry name" value="Ribonuclease H-like"/>
    <property type="match status" value="1"/>
</dbReference>
<comment type="catalytic activity">
    <reaction evidence="1">
        <text>Endonucleolytic cleavage to 5'-phosphomonoester.</text>
        <dbReference type="EC" id="3.1.26.4"/>
    </reaction>
</comment>
<dbReference type="Pfam" id="PF00075">
    <property type="entry name" value="RNase_H"/>
    <property type="match status" value="1"/>
</dbReference>
<dbReference type="InterPro" id="IPR002156">
    <property type="entry name" value="RNaseH_domain"/>
</dbReference>
<evidence type="ECO:0000256" key="7">
    <source>
        <dbReference type="ARBA" id="ARBA00022801"/>
    </source>
</evidence>
<gene>
    <name evidence="9" type="ORF">EYC80_003097</name>
</gene>
<dbReference type="Gene3D" id="3.30.420.10">
    <property type="entry name" value="Ribonuclease H-like superfamily/Ribonuclease H"/>
    <property type="match status" value="1"/>
</dbReference>
<dbReference type="CDD" id="cd13934">
    <property type="entry name" value="RNase_H_Dikarya_like"/>
    <property type="match status" value="1"/>
</dbReference>
<protein>
    <recommendedName>
        <fullName evidence="3">ribonuclease H</fullName>
        <ecNumber evidence="3">3.1.26.4</ecNumber>
    </recommendedName>
</protein>
<organism evidence="9 10">
    <name type="scientific">Monilinia laxa</name>
    <name type="common">Brown rot fungus</name>
    <name type="synonym">Sclerotinia laxa</name>
    <dbReference type="NCBI Taxonomy" id="61186"/>
    <lineage>
        <taxon>Eukaryota</taxon>
        <taxon>Fungi</taxon>
        <taxon>Dikarya</taxon>
        <taxon>Ascomycota</taxon>
        <taxon>Pezizomycotina</taxon>
        <taxon>Leotiomycetes</taxon>
        <taxon>Helotiales</taxon>
        <taxon>Sclerotiniaceae</taxon>
        <taxon>Monilinia</taxon>
    </lineage>
</organism>
<dbReference type="InterPro" id="IPR050092">
    <property type="entry name" value="RNase_H"/>
</dbReference>
<dbReference type="PANTHER" id="PTHR10642">
    <property type="entry name" value="RIBONUCLEASE H1"/>
    <property type="match status" value="1"/>
</dbReference>
<sequence>MSGDSDTLVVAVDGACPDNGTQPATKSSIGVFFGPDSPFNLSEKIARSEGVLHTTNYAELMAVHNALCLIKNGSFLSEWRTREEKKVLTAIIMTDSTNVYNSLTTWIWKWRENNFADCNGHPVVDHDLIEIIDKHINDLKDSNIDIRFWSVPRGDNEAADKLANAVC</sequence>
<dbReference type="InterPro" id="IPR036397">
    <property type="entry name" value="RNaseH_sf"/>
</dbReference>
<dbReference type="EC" id="3.1.26.4" evidence="3"/>
<evidence type="ECO:0000256" key="2">
    <source>
        <dbReference type="ARBA" id="ARBA00005300"/>
    </source>
</evidence>
<evidence type="ECO:0000256" key="3">
    <source>
        <dbReference type="ARBA" id="ARBA00012180"/>
    </source>
</evidence>
<dbReference type="EMBL" id="VIGI01000004">
    <property type="protein sequence ID" value="KAB8301206.1"/>
    <property type="molecule type" value="Genomic_DNA"/>
</dbReference>
<evidence type="ECO:0000259" key="8">
    <source>
        <dbReference type="PROSITE" id="PS50879"/>
    </source>
</evidence>
<evidence type="ECO:0000313" key="10">
    <source>
        <dbReference type="Proteomes" id="UP000326757"/>
    </source>
</evidence>
<feature type="domain" description="RNase H type-1" evidence="8">
    <location>
        <begin position="4"/>
        <end position="167"/>
    </location>
</feature>
<keyword evidence="10" id="KW-1185">Reference proteome</keyword>
<proteinExistence type="inferred from homology"/>
<dbReference type="GO" id="GO:0043137">
    <property type="term" value="P:DNA replication, removal of RNA primer"/>
    <property type="evidence" value="ECO:0007669"/>
    <property type="project" value="TreeGrafter"/>
</dbReference>
<comment type="similarity">
    <text evidence="2">Belongs to the RNase H family.</text>
</comment>
<comment type="caution">
    <text evidence="9">The sequence shown here is derived from an EMBL/GenBank/DDBJ whole genome shotgun (WGS) entry which is preliminary data.</text>
</comment>
<dbReference type="AlphaFoldDB" id="A0A5N6KCR6"/>
<evidence type="ECO:0000256" key="5">
    <source>
        <dbReference type="ARBA" id="ARBA00022723"/>
    </source>
</evidence>
<dbReference type="InterPro" id="IPR012337">
    <property type="entry name" value="RNaseH-like_sf"/>
</dbReference>
<dbReference type="OrthoDB" id="245563at2759"/>
<keyword evidence="6" id="KW-0255">Endonuclease</keyword>
<evidence type="ECO:0000256" key="4">
    <source>
        <dbReference type="ARBA" id="ARBA00022722"/>
    </source>
</evidence>
<name>A0A5N6KCR6_MONLA</name>
<dbReference type="Proteomes" id="UP000326757">
    <property type="component" value="Unassembled WGS sequence"/>
</dbReference>
<dbReference type="GO" id="GO:0046872">
    <property type="term" value="F:metal ion binding"/>
    <property type="evidence" value="ECO:0007669"/>
    <property type="project" value="UniProtKB-KW"/>
</dbReference>
<keyword evidence="4" id="KW-0540">Nuclease</keyword>
<accession>A0A5N6KCR6</accession>
<dbReference type="GO" id="GO:0003676">
    <property type="term" value="F:nucleic acid binding"/>
    <property type="evidence" value="ECO:0007669"/>
    <property type="project" value="InterPro"/>
</dbReference>